<dbReference type="Pfam" id="PF02595">
    <property type="entry name" value="Gly_kinase"/>
    <property type="match status" value="1"/>
</dbReference>
<dbReference type="PIRSF" id="PIRSF006078">
    <property type="entry name" value="GlxK"/>
    <property type="match status" value="1"/>
</dbReference>
<reference evidence="6" key="1">
    <citation type="submission" date="2020-06" db="EMBL/GenBank/DDBJ databases">
        <title>Draft genomic sequence of Geomonas sp. Red330.</title>
        <authorList>
            <person name="Itoh H."/>
            <person name="Zhenxing X."/>
            <person name="Ushijima N."/>
            <person name="Masuda Y."/>
            <person name="Shiratori Y."/>
            <person name="Senoo K."/>
        </authorList>
    </citation>
    <scope>NUCLEOTIDE SEQUENCE [LARGE SCALE GENOMIC DNA]</scope>
    <source>
        <strain evidence="6">Red330</strain>
    </source>
</reference>
<dbReference type="Proteomes" id="UP000556026">
    <property type="component" value="Unassembled WGS sequence"/>
</dbReference>
<keyword evidence="3 4" id="KW-0418">Kinase</keyword>
<dbReference type="InterPro" id="IPR018193">
    <property type="entry name" value="Glyc_kinase_flavodox-like_fold"/>
</dbReference>
<sequence>MDIVIAPDAFKESLSAPQAARALAEGFREVFPEARYHLVPLADGGEGTAEALAQATAGRLVPARVRGPLGDPVEASFALLGDNRSAVVEMAAASGLTLVPPERRNPLETTSFGTGELIRAALDAGARRLVVGIGGSATNDGGAGMLQALGVDLLDAQGYPIPPGGAGLERLARIDAARLDPRLARCSIEAACDVDNPLVGPRGASAVFGPQKGATPEMVARLDAALGHFARLIERDLGKAVAEVPGAGAAGGMGAALLAVLGATLRPGIEIVLEAVRLEELLQAADLVVTGEGRCDGQTASGKAPLGVALLAKRFGKPVLVIAGSLEPEAAQLRHQGIDALFAAVSRPCSLDEALQQAAPNLRLAASNAAAALAIGMKLGSQTRSPAQETPT</sequence>
<organism evidence="5 6">
    <name type="scientific">Geomonas silvestris</name>
    <dbReference type="NCBI Taxonomy" id="2740184"/>
    <lineage>
        <taxon>Bacteria</taxon>
        <taxon>Pseudomonadati</taxon>
        <taxon>Thermodesulfobacteriota</taxon>
        <taxon>Desulfuromonadia</taxon>
        <taxon>Geobacterales</taxon>
        <taxon>Geobacteraceae</taxon>
        <taxon>Geomonas</taxon>
    </lineage>
</organism>
<dbReference type="RefSeq" id="WP_183354585.1">
    <property type="nucleotide sequence ID" value="NZ_BLXX01000005.1"/>
</dbReference>
<comment type="similarity">
    <text evidence="1 4">Belongs to the glycerate kinase type-1 family.</text>
</comment>
<proteinExistence type="inferred from homology"/>
<evidence type="ECO:0000313" key="6">
    <source>
        <dbReference type="Proteomes" id="UP000556026"/>
    </source>
</evidence>
<dbReference type="Gene3D" id="3.40.50.10350">
    <property type="entry name" value="Glycerate kinase, domain 1"/>
    <property type="match status" value="1"/>
</dbReference>
<dbReference type="InterPro" id="IPR018197">
    <property type="entry name" value="Glycerate_kinase_RE-like"/>
</dbReference>
<evidence type="ECO:0000256" key="4">
    <source>
        <dbReference type="PIRNR" id="PIRNR006078"/>
    </source>
</evidence>
<dbReference type="InterPro" id="IPR036129">
    <property type="entry name" value="Glycerate_kinase_sf"/>
</dbReference>
<evidence type="ECO:0000256" key="1">
    <source>
        <dbReference type="ARBA" id="ARBA00006284"/>
    </source>
</evidence>
<name>A0A6V8MIG4_9BACT</name>
<dbReference type="Gene3D" id="3.90.1510.10">
    <property type="entry name" value="Glycerate kinase, domain 2"/>
    <property type="match status" value="1"/>
</dbReference>
<comment type="caution">
    <text evidence="5">The sequence shown here is derived from an EMBL/GenBank/DDBJ whole genome shotgun (WGS) entry which is preliminary data.</text>
</comment>
<dbReference type="AlphaFoldDB" id="A0A6V8MIG4"/>
<accession>A0A6V8MIG4</accession>
<dbReference type="NCBIfam" id="TIGR00045">
    <property type="entry name" value="glycerate kinase"/>
    <property type="match status" value="1"/>
</dbReference>
<protein>
    <submittedName>
        <fullName evidence="5">Glycerate kinase 1</fullName>
    </submittedName>
</protein>
<evidence type="ECO:0000256" key="2">
    <source>
        <dbReference type="ARBA" id="ARBA00022679"/>
    </source>
</evidence>
<evidence type="ECO:0000256" key="3">
    <source>
        <dbReference type="ARBA" id="ARBA00022777"/>
    </source>
</evidence>
<dbReference type="GO" id="GO:0008887">
    <property type="term" value="F:glycerate kinase activity"/>
    <property type="evidence" value="ECO:0007669"/>
    <property type="project" value="UniProtKB-UniRule"/>
</dbReference>
<keyword evidence="6" id="KW-1185">Reference proteome</keyword>
<dbReference type="GO" id="GO:0031388">
    <property type="term" value="P:organic acid phosphorylation"/>
    <property type="evidence" value="ECO:0007669"/>
    <property type="project" value="UniProtKB-UniRule"/>
</dbReference>
<dbReference type="PANTHER" id="PTHR21599:SF0">
    <property type="entry name" value="GLYCERATE KINASE"/>
    <property type="match status" value="1"/>
</dbReference>
<dbReference type="EMBL" id="BLXX01000005">
    <property type="protein sequence ID" value="GFO59762.1"/>
    <property type="molecule type" value="Genomic_DNA"/>
</dbReference>
<keyword evidence="2 4" id="KW-0808">Transferase</keyword>
<dbReference type="SUPFAM" id="SSF110738">
    <property type="entry name" value="Glycerate kinase I"/>
    <property type="match status" value="1"/>
</dbReference>
<gene>
    <name evidence="5" type="primary">glxK</name>
    <name evidence="5" type="ORF">GMST_20870</name>
</gene>
<dbReference type="PANTHER" id="PTHR21599">
    <property type="entry name" value="GLYCERATE KINASE"/>
    <property type="match status" value="1"/>
</dbReference>
<dbReference type="InterPro" id="IPR004381">
    <property type="entry name" value="Glycerate_kinase"/>
</dbReference>
<evidence type="ECO:0000313" key="5">
    <source>
        <dbReference type="EMBL" id="GFO59762.1"/>
    </source>
</evidence>